<dbReference type="PANTHER" id="PTHR30055">
    <property type="entry name" value="HTH-TYPE TRANSCRIPTIONAL REGULATOR RUTR"/>
    <property type="match status" value="1"/>
</dbReference>
<dbReference type="InterPro" id="IPR001647">
    <property type="entry name" value="HTH_TetR"/>
</dbReference>
<keyword evidence="3" id="KW-0804">Transcription</keyword>
<evidence type="ECO:0000259" key="5">
    <source>
        <dbReference type="PROSITE" id="PS50977"/>
    </source>
</evidence>
<dbReference type="GO" id="GO:0000976">
    <property type="term" value="F:transcription cis-regulatory region binding"/>
    <property type="evidence" value="ECO:0007669"/>
    <property type="project" value="TreeGrafter"/>
</dbReference>
<evidence type="ECO:0000256" key="3">
    <source>
        <dbReference type="ARBA" id="ARBA00023163"/>
    </source>
</evidence>
<reference evidence="6" key="1">
    <citation type="submission" date="2024-05" db="EMBL/GenBank/DDBJ databases">
        <title>Herbiconiux sp. A18JL235.</title>
        <authorList>
            <person name="Zhang G."/>
        </authorList>
    </citation>
    <scope>NUCLEOTIDE SEQUENCE</scope>
    <source>
        <strain evidence="6">A18JL235</strain>
    </source>
</reference>
<protein>
    <submittedName>
        <fullName evidence="6">TetR family transcriptional regulator</fullName>
    </submittedName>
</protein>
<organism evidence="6">
    <name type="scientific">Herbiconiux sp. A18JL235</name>
    <dbReference type="NCBI Taxonomy" id="3152363"/>
    <lineage>
        <taxon>Bacteria</taxon>
        <taxon>Bacillati</taxon>
        <taxon>Actinomycetota</taxon>
        <taxon>Actinomycetes</taxon>
        <taxon>Micrococcales</taxon>
        <taxon>Microbacteriaceae</taxon>
        <taxon>Herbiconiux</taxon>
    </lineage>
</organism>
<dbReference type="EMBL" id="CP162511">
    <property type="protein sequence ID" value="XDI06449.1"/>
    <property type="molecule type" value="Genomic_DNA"/>
</dbReference>
<evidence type="ECO:0000256" key="1">
    <source>
        <dbReference type="ARBA" id="ARBA00023015"/>
    </source>
</evidence>
<dbReference type="PANTHER" id="PTHR30055:SF238">
    <property type="entry name" value="MYCOFACTOCIN BIOSYNTHESIS TRANSCRIPTIONAL REGULATOR MFTR-RELATED"/>
    <property type="match status" value="1"/>
</dbReference>
<evidence type="ECO:0000256" key="4">
    <source>
        <dbReference type="PROSITE-ProRule" id="PRU00335"/>
    </source>
</evidence>
<sequence>MTVEPEEVGLRERKRRATRRSIQLAVLRLTAENGLDQVTIDEISRDAGVSPRTFFNYFPTKEASLAGDAPFSLTADAIAAFVEAGPGGDPLGEMLELMAVQAQEDGGIDPELHSLRHRVMNDHPQIFALRIDRMRAFEASIAETVERRLRRDAEKQGNEPVPDTEFAEKARMVGLVTMAVARGSWLAWAEHPDAESLPETIRHSYARLREVVPPLEPSCQGTR</sequence>
<dbReference type="AlphaFoldDB" id="A0AB39BJC8"/>
<feature type="domain" description="HTH tetR-type" evidence="5">
    <location>
        <begin position="16"/>
        <end position="76"/>
    </location>
</feature>
<dbReference type="RefSeq" id="WP_368498832.1">
    <property type="nucleotide sequence ID" value="NZ_CP162511.1"/>
</dbReference>
<keyword evidence="1" id="KW-0805">Transcription regulation</keyword>
<evidence type="ECO:0000256" key="2">
    <source>
        <dbReference type="ARBA" id="ARBA00023125"/>
    </source>
</evidence>
<dbReference type="SUPFAM" id="SSF46689">
    <property type="entry name" value="Homeodomain-like"/>
    <property type="match status" value="1"/>
</dbReference>
<dbReference type="Pfam" id="PF00440">
    <property type="entry name" value="TetR_N"/>
    <property type="match status" value="1"/>
</dbReference>
<keyword evidence="2 4" id="KW-0238">DNA-binding</keyword>
<dbReference type="GO" id="GO:0003700">
    <property type="term" value="F:DNA-binding transcription factor activity"/>
    <property type="evidence" value="ECO:0007669"/>
    <property type="project" value="TreeGrafter"/>
</dbReference>
<dbReference type="PROSITE" id="PS50977">
    <property type="entry name" value="HTH_TETR_2"/>
    <property type="match status" value="1"/>
</dbReference>
<feature type="DNA-binding region" description="H-T-H motif" evidence="4">
    <location>
        <begin position="39"/>
        <end position="58"/>
    </location>
</feature>
<accession>A0AB39BJC8</accession>
<proteinExistence type="predicted"/>
<gene>
    <name evidence="6" type="ORF">ABFY20_04955</name>
</gene>
<dbReference type="InterPro" id="IPR050109">
    <property type="entry name" value="HTH-type_TetR-like_transc_reg"/>
</dbReference>
<dbReference type="InterPro" id="IPR009057">
    <property type="entry name" value="Homeodomain-like_sf"/>
</dbReference>
<name>A0AB39BJC8_9MICO</name>
<evidence type="ECO:0000313" key="6">
    <source>
        <dbReference type="EMBL" id="XDI06449.1"/>
    </source>
</evidence>
<dbReference type="Gene3D" id="1.10.10.60">
    <property type="entry name" value="Homeodomain-like"/>
    <property type="match status" value="1"/>
</dbReference>
<dbReference type="Gene3D" id="1.10.357.10">
    <property type="entry name" value="Tetracycline Repressor, domain 2"/>
    <property type="match status" value="1"/>
</dbReference>